<dbReference type="Proteomes" id="UP000801492">
    <property type="component" value="Unassembled WGS sequence"/>
</dbReference>
<dbReference type="InterPro" id="IPR054722">
    <property type="entry name" value="PolX-like_BBD"/>
</dbReference>
<dbReference type="EMBL" id="VTPC01071112">
    <property type="protein sequence ID" value="KAF2889070.1"/>
    <property type="molecule type" value="Genomic_DNA"/>
</dbReference>
<sequence>KYKVIIALRSNLGALNVVEGKVKTPTPLGLTATATGKDYYSENLETFNKADSNALFVLTTNMTEDTLKLVMRVLSSWNELSRLFDLCLKFFSYKTEIENDIANHTSKLKNVWNDLNLELTKGGSSDLPELDYWDVDNGSFSHVVNRKDIFLEYTQFDNDSQTVTTANGNSVKAVGKGSVEIQASVDGKWQNLTLTEV</sequence>
<evidence type="ECO:0000313" key="3">
    <source>
        <dbReference type="Proteomes" id="UP000801492"/>
    </source>
</evidence>
<dbReference type="AlphaFoldDB" id="A0A8K0CKP9"/>
<protein>
    <recommendedName>
        <fullName evidence="1">Retrovirus-related Pol polyprotein from transposon TNT 1-94-like beta-barrel domain-containing protein</fullName>
    </recommendedName>
</protein>
<reference evidence="2" key="1">
    <citation type="submission" date="2019-08" db="EMBL/GenBank/DDBJ databases">
        <title>The genome of the North American firefly Photinus pyralis.</title>
        <authorList>
            <consortium name="Photinus pyralis genome working group"/>
            <person name="Fallon T.R."/>
            <person name="Sander Lower S.E."/>
            <person name="Weng J.-K."/>
        </authorList>
    </citation>
    <scope>NUCLEOTIDE SEQUENCE</scope>
    <source>
        <strain evidence="2">TRF0915ILg1</strain>
        <tissue evidence="2">Whole body</tissue>
    </source>
</reference>
<gene>
    <name evidence="2" type="ORF">ILUMI_17103</name>
</gene>
<feature type="non-terminal residue" evidence="2">
    <location>
        <position position="1"/>
    </location>
</feature>
<accession>A0A8K0CKP9</accession>
<feature type="domain" description="Retrovirus-related Pol polyprotein from transposon TNT 1-94-like beta-barrel" evidence="1">
    <location>
        <begin position="133"/>
        <end position="197"/>
    </location>
</feature>
<dbReference type="OrthoDB" id="6777126at2759"/>
<evidence type="ECO:0000259" key="1">
    <source>
        <dbReference type="Pfam" id="PF22936"/>
    </source>
</evidence>
<proteinExistence type="predicted"/>
<keyword evidence="3" id="KW-1185">Reference proteome</keyword>
<feature type="non-terminal residue" evidence="2">
    <location>
        <position position="197"/>
    </location>
</feature>
<evidence type="ECO:0000313" key="2">
    <source>
        <dbReference type="EMBL" id="KAF2889070.1"/>
    </source>
</evidence>
<dbReference type="Pfam" id="PF22936">
    <property type="entry name" value="Pol_BBD"/>
    <property type="match status" value="1"/>
</dbReference>
<comment type="caution">
    <text evidence="2">The sequence shown here is derived from an EMBL/GenBank/DDBJ whole genome shotgun (WGS) entry which is preliminary data.</text>
</comment>
<name>A0A8K0CKP9_IGNLU</name>
<organism evidence="2 3">
    <name type="scientific">Ignelater luminosus</name>
    <name type="common">Cucubano</name>
    <name type="synonym">Pyrophorus luminosus</name>
    <dbReference type="NCBI Taxonomy" id="2038154"/>
    <lineage>
        <taxon>Eukaryota</taxon>
        <taxon>Metazoa</taxon>
        <taxon>Ecdysozoa</taxon>
        <taxon>Arthropoda</taxon>
        <taxon>Hexapoda</taxon>
        <taxon>Insecta</taxon>
        <taxon>Pterygota</taxon>
        <taxon>Neoptera</taxon>
        <taxon>Endopterygota</taxon>
        <taxon>Coleoptera</taxon>
        <taxon>Polyphaga</taxon>
        <taxon>Elateriformia</taxon>
        <taxon>Elateroidea</taxon>
        <taxon>Elateridae</taxon>
        <taxon>Agrypninae</taxon>
        <taxon>Pyrophorini</taxon>
        <taxon>Ignelater</taxon>
    </lineage>
</organism>